<dbReference type="AlphaFoldDB" id="A0A6P5WU54"/>
<dbReference type="SUPFAM" id="SSF57997">
    <property type="entry name" value="Tropomyosin"/>
    <property type="match status" value="1"/>
</dbReference>
<evidence type="ECO:0000256" key="1">
    <source>
        <dbReference type="SAM" id="MobiDB-lite"/>
    </source>
</evidence>
<evidence type="ECO:0000313" key="3">
    <source>
        <dbReference type="RefSeq" id="XP_022719670.1"/>
    </source>
</evidence>
<proteinExistence type="predicted"/>
<keyword evidence="2" id="KW-1185">Reference proteome</keyword>
<dbReference type="OrthoDB" id="1734159at2759"/>
<organism evidence="2 3">
    <name type="scientific">Durio zibethinus</name>
    <name type="common">Durian</name>
    <dbReference type="NCBI Taxonomy" id="66656"/>
    <lineage>
        <taxon>Eukaryota</taxon>
        <taxon>Viridiplantae</taxon>
        <taxon>Streptophyta</taxon>
        <taxon>Embryophyta</taxon>
        <taxon>Tracheophyta</taxon>
        <taxon>Spermatophyta</taxon>
        <taxon>Magnoliopsida</taxon>
        <taxon>eudicotyledons</taxon>
        <taxon>Gunneridae</taxon>
        <taxon>Pentapetalae</taxon>
        <taxon>rosids</taxon>
        <taxon>malvids</taxon>
        <taxon>Malvales</taxon>
        <taxon>Malvaceae</taxon>
        <taxon>Helicteroideae</taxon>
        <taxon>Durio</taxon>
    </lineage>
</organism>
<dbReference type="PANTHER" id="PTHR31762:SF10">
    <property type="entry name" value="FAS-BINDING FACTOR-LIKE PROTEIN"/>
    <property type="match status" value="1"/>
</dbReference>
<dbReference type="RefSeq" id="XP_022719670.1">
    <property type="nucleotide sequence ID" value="XM_022863935.1"/>
</dbReference>
<dbReference type="GeneID" id="111277506"/>
<accession>A0A6P5WU54</accession>
<protein>
    <submittedName>
        <fullName evidence="3">Coiled-coil domain-containing protein SCD2-like</fullName>
    </submittedName>
</protein>
<dbReference type="Proteomes" id="UP000515121">
    <property type="component" value="Unplaced"/>
</dbReference>
<evidence type="ECO:0000313" key="2">
    <source>
        <dbReference type="Proteomes" id="UP000515121"/>
    </source>
</evidence>
<reference evidence="3" key="1">
    <citation type="submission" date="2025-08" db="UniProtKB">
        <authorList>
            <consortium name="RefSeq"/>
        </authorList>
    </citation>
    <scope>IDENTIFICATION</scope>
    <source>
        <tissue evidence="3">Fruit stalk</tissue>
    </source>
</reference>
<gene>
    <name evidence="3" type="primary">LOC111277506</name>
</gene>
<sequence length="225" mass="25520">MSSLKDRGRQQSTSALQDELDMLQDENESLIEKLQLAEERCEEAEARAQQLEKQIANLGEGVTLEARLLSRKEAALQEREAALRAATQTHGGIPEQIASLRTEAEIARDEATSALDKLHEAECEIKSLQTVTQRMMLTEEEMEEVVLKRCWLARYWSLCVEHGIQAEIAGAKHEYWVIICSSSVEIVLAAGQRGQRGRNLQSNNDLEEREKVLQDFGARIWREKC</sequence>
<feature type="region of interest" description="Disordered" evidence="1">
    <location>
        <begin position="1"/>
        <end position="24"/>
    </location>
</feature>
<dbReference type="KEGG" id="dzi:111277506"/>
<dbReference type="GO" id="GO:0000911">
    <property type="term" value="P:cytokinesis by cell plate formation"/>
    <property type="evidence" value="ECO:0007669"/>
    <property type="project" value="InterPro"/>
</dbReference>
<dbReference type="InterPro" id="IPR040321">
    <property type="entry name" value="SCD2-like"/>
</dbReference>
<name>A0A6P5WU54_DURZI</name>
<dbReference type="PANTHER" id="PTHR31762">
    <property type="entry name" value="FAS-BINDING FACTOR-LIKE PROTEIN"/>
    <property type="match status" value="1"/>
</dbReference>